<evidence type="ECO:0000313" key="3">
    <source>
        <dbReference type="Proteomes" id="UP001056012"/>
    </source>
</evidence>
<keyword evidence="3" id="KW-1185">Reference proteome</keyword>
<reference evidence="2" key="1">
    <citation type="submission" date="2021-12" db="EMBL/GenBank/DDBJ databases">
        <title>Curvularia clavata genome.</title>
        <authorList>
            <person name="Cao Y."/>
        </authorList>
    </citation>
    <scope>NUCLEOTIDE SEQUENCE</scope>
    <source>
        <strain evidence="2">Yc1106</strain>
    </source>
</reference>
<sequence length="231" mass="25726">MGVAAEFSPPRFSIKTSQLQLNALVFAMPLRCPPGALPDAYRFICLRAVRALARRQFDIAYAYPSDSSKKCLYCTQQKEKCDPVPEYVFEEFHDLIDAIELCAIARYGPAVDADTEVLLDRIAAAALDIARKVQVVRSQEKELSVNQLLVAQNQVLRDIRDSISELVDTVNGMERRLSRLEARSARGGARVGPRVEESEEWSGLSSSSEEDKGAVDQEMADAEQERSDVEL</sequence>
<organism evidence="2 3">
    <name type="scientific">Curvularia clavata</name>
    <dbReference type="NCBI Taxonomy" id="95742"/>
    <lineage>
        <taxon>Eukaryota</taxon>
        <taxon>Fungi</taxon>
        <taxon>Dikarya</taxon>
        <taxon>Ascomycota</taxon>
        <taxon>Pezizomycotina</taxon>
        <taxon>Dothideomycetes</taxon>
        <taxon>Pleosporomycetidae</taxon>
        <taxon>Pleosporales</taxon>
        <taxon>Pleosporineae</taxon>
        <taxon>Pleosporaceae</taxon>
        <taxon>Curvularia</taxon>
    </lineage>
</organism>
<evidence type="ECO:0000313" key="2">
    <source>
        <dbReference type="EMBL" id="USP73987.1"/>
    </source>
</evidence>
<evidence type="ECO:0000256" key="1">
    <source>
        <dbReference type="SAM" id="MobiDB-lite"/>
    </source>
</evidence>
<proteinExistence type="predicted"/>
<name>A0A9Q9DNY7_CURCL</name>
<dbReference type="EMBL" id="CP089274">
    <property type="protein sequence ID" value="USP73987.1"/>
    <property type="molecule type" value="Genomic_DNA"/>
</dbReference>
<dbReference type="OrthoDB" id="3795508at2759"/>
<gene>
    <name evidence="2" type="ORF">yc1106_01261</name>
</gene>
<accession>A0A9Q9DNY7</accession>
<dbReference type="VEuPathDB" id="FungiDB:yc1106_01261"/>
<feature type="region of interest" description="Disordered" evidence="1">
    <location>
        <begin position="188"/>
        <end position="231"/>
    </location>
</feature>
<protein>
    <submittedName>
        <fullName evidence="2">Uncharacterized protein</fullName>
    </submittedName>
</protein>
<dbReference type="Proteomes" id="UP001056012">
    <property type="component" value="Chromosome 1"/>
</dbReference>
<dbReference type="AlphaFoldDB" id="A0A9Q9DNY7"/>